<name>A0ABX4NUI8_9LEPT</name>
<keyword evidence="2" id="KW-1185">Reference proteome</keyword>
<comment type="caution">
    <text evidence="1">The sequence shown here is derived from an EMBL/GenBank/DDBJ whole genome shotgun (WGS) entry which is preliminary data.</text>
</comment>
<evidence type="ECO:0000313" key="2">
    <source>
        <dbReference type="Proteomes" id="UP000232149"/>
    </source>
</evidence>
<accession>A0ABX4NUI8</accession>
<proteinExistence type="predicted"/>
<organism evidence="1 2">
    <name type="scientific">Leptospira adleri</name>
    <dbReference type="NCBI Taxonomy" id="2023186"/>
    <lineage>
        <taxon>Bacteria</taxon>
        <taxon>Pseudomonadati</taxon>
        <taxon>Spirochaetota</taxon>
        <taxon>Spirochaetia</taxon>
        <taxon>Leptospirales</taxon>
        <taxon>Leptospiraceae</taxon>
        <taxon>Leptospira</taxon>
    </lineage>
</organism>
<protein>
    <submittedName>
        <fullName evidence="1">Uncharacterized protein</fullName>
    </submittedName>
</protein>
<evidence type="ECO:0000313" key="1">
    <source>
        <dbReference type="EMBL" id="PJZ59425.1"/>
    </source>
</evidence>
<sequence>MIFSEVDNLKMELLRFLESCAGGNERYNELISPIINRNFINALGGWLSQIKGYLDRIEQLVSQGDSVLKVSHK</sequence>
<dbReference type="Proteomes" id="UP000232149">
    <property type="component" value="Unassembled WGS sequence"/>
</dbReference>
<reference evidence="1 2" key="1">
    <citation type="submission" date="2017-07" db="EMBL/GenBank/DDBJ databases">
        <title>Leptospira spp. isolated from tropical soils.</title>
        <authorList>
            <person name="Thibeaux R."/>
            <person name="Iraola G."/>
            <person name="Ferres I."/>
            <person name="Bierque E."/>
            <person name="Girault D."/>
            <person name="Soupe-Gilbert M.-E."/>
            <person name="Picardeau M."/>
            <person name="Goarant C."/>
        </authorList>
    </citation>
    <scope>NUCLEOTIDE SEQUENCE [LARGE SCALE GENOMIC DNA]</scope>
    <source>
        <strain evidence="1 2">FH2-B-D1</strain>
    </source>
</reference>
<gene>
    <name evidence="1" type="ORF">CH376_23765</name>
</gene>
<dbReference type="EMBL" id="NPDU01000148">
    <property type="protein sequence ID" value="PJZ59425.1"/>
    <property type="molecule type" value="Genomic_DNA"/>
</dbReference>